<feature type="transmembrane region" description="Helical" evidence="2">
    <location>
        <begin position="40"/>
        <end position="58"/>
    </location>
</feature>
<comment type="caution">
    <text evidence="3">The sequence shown here is derived from an EMBL/GenBank/DDBJ whole genome shotgun (WGS) entry which is preliminary data.</text>
</comment>
<evidence type="ECO:0000256" key="1">
    <source>
        <dbReference type="SAM" id="MobiDB-lite"/>
    </source>
</evidence>
<feature type="region of interest" description="Disordered" evidence="1">
    <location>
        <begin position="396"/>
        <end position="438"/>
    </location>
</feature>
<organism evidence="3 4">
    <name type="scientific">Rathayibacter toxicus</name>
    <dbReference type="NCBI Taxonomy" id="145458"/>
    <lineage>
        <taxon>Bacteria</taxon>
        <taxon>Bacillati</taxon>
        <taxon>Actinomycetota</taxon>
        <taxon>Actinomycetes</taxon>
        <taxon>Micrococcales</taxon>
        <taxon>Microbacteriaceae</taxon>
        <taxon>Rathayibacter</taxon>
    </lineage>
</organism>
<feature type="transmembrane region" description="Helical" evidence="2">
    <location>
        <begin position="199"/>
        <end position="227"/>
    </location>
</feature>
<keyword evidence="2" id="KW-0472">Membrane</keyword>
<reference evidence="3 4" key="1">
    <citation type="submission" date="2018-02" db="EMBL/GenBank/DDBJ databases">
        <title>Bacteriophage NCPPB3778 and a type I-E CRISPR drive the evolution of the US Biological Select Agent, Rathayibacter toxicus.</title>
        <authorList>
            <person name="Davis E.W.II."/>
            <person name="Tabima J.F."/>
            <person name="Weisberg A.J."/>
            <person name="Lopes L.D."/>
            <person name="Wiseman M.S."/>
            <person name="Wiseman M.S."/>
            <person name="Pupko T."/>
            <person name="Belcher M.S."/>
            <person name="Sechler A.J."/>
            <person name="Tancos M.A."/>
            <person name="Schroeder B.K."/>
            <person name="Murray T.D."/>
            <person name="Luster D.G."/>
            <person name="Schneider W.L."/>
            <person name="Rogers E."/>
            <person name="Andreote F.D."/>
            <person name="Grunwald N.J."/>
            <person name="Putnam M.L."/>
            <person name="Chang J.H."/>
        </authorList>
    </citation>
    <scope>NUCLEOTIDE SEQUENCE [LARGE SCALE GENOMIC DNA]</scope>
    <source>
        <strain evidence="3 4">FH99</strain>
    </source>
</reference>
<dbReference type="KEGG" id="rtc:APU90_09115"/>
<feature type="transmembrane region" description="Helical" evidence="2">
    <location>
        <begin position="277"/>
        <end position="301"/>
    </location>
</feature>
<evidence type="ECO:0000313" key="3">
    <source>
        <dbReference type="EMBL" id="PPI14463.1"/>
    </source>
</evidence>
<feature type="transmembrane region" description="Helical" evidence="2">
    <location>
        <begin position="350"/>
        <end position="370"/>
    </location>
</feature>
<evidence type="ECO:0008006" key="5">
    <source>
        <dbReference type="Google" id="ProtNLM"/>
    </source>
</evidence>
<keyword evidence="2" id="KW-0812">Transmembrane</keyword>
<dbReference type="Proteomes" id="UP000237966">
    <property type="component" value="Unassembled WGS sequence"/>
</dbReference>
<feature type="transmembrane region" description="Helical" evidence="2">
    <location>
        <begin position="120"/>
        <end position="146"/>
    </location>
</feature>
<evidence type="ECO:0000256" key="2">
    <source>
        <dbReference type="SAM" id="Phobius"/>
    </source>
</evidence>
<evidence type="ECO:0000313" key="4">
    <source>
        <dbReference type="Proteomes" id="UP000237966"/>
    </source>
</evidence>
<dbReference type="PANTHER" id="PTHR37422:SF13">
    <property type="entry name" value="LIPOPOLYSACCHARIDE BIOSYNTHESIS PROTEIN PA4999-RELATED"/>
    <property type="match status" value="1"/>
</dbReference>
<feature type="transmembrane region" description="Helical" evidence="2">
    <location>
        <begin position="313"/>
        <end position="338"/>
    </location>
</feature>
<dbReference type="InterPro" id="IPR051533">
    <property type="entry name" value="WaaL-like"/>
</dbReference>
<dbReference type="AlphaFoldDB" id="A0A2S5Y659"/>
<feature type="compositionally biased region" description="Pro residues" evidence="1">
    <location>
        <begin position="414"/>
        <end position="427"/>
    </location>
</feature>
<gene>
    <name evidence="3" type="ORF">C5C51_07790</name>
</gene>
<name>A0A2S5Y659_9MICO</name>
<feature type="transmembrane region" description="Helical" evidence="2">
    <location>
        <begin position="70"/>
        <end position="90"/>
    </location>
</feature>
<keyword evidence="2" id="KW-1133">Transmembrane helix</keyword>
<sequence>MVLTFGLGSAQIVTNLLVGGREAATATSTGNVASTSAGQLAGQLAAVAFYLGCLTILVTNISITRRFPQLSALILFLIFFSVVTVGDFVASGGQGLRFSYYTIAILLVVGWSIQPHFEDLAIFGFGGLLVAVGSLLLIPSGLGWMPTSYVTLNEKALVGTQTLAGIYPQGNILGMVLGATLPLMLLFKRRLLGIASFGVALFTLLLSSSRTSLTGLAVSTGVVIVLLVVRRPLLLRIMIVLGALFIVGVMVVLPLVTHNGSAFTNRGQIWIDSIAHWDSLSALAFGNGLAIYGIGGSIALALGAPSYHGHNEFVTVMTTSGLVAVLLLAALFGVAIYRGMTLEKTRLARIISYFLLTLLGISIAETLMRLDTVDPLAWSTWLPFVLCFFAVPDETEYTAESPRREKRATRRSAAPPPRPRSAPPALPGPTGRRSAPWR</sequence>
<accession>A0A2S5Y659</accession>
<dbReference type="PANTHER" id="PTHR37422">
    <property type="entry name" value="TEICHURONIC ACID BIOSYNTHESIS PROTEIN TUAE"/>
    <property type="match status" value="1"/>
</dbReference>
<feature type="transmembrane region" description="Helical" evidence="2">
    <location>
        <begin position="166"/>
        <end position="187"/>
    </location>
</feature>
<feature type="transmembrane region" description="Helical" evidence="2">
    <location>
        <begin position="233"/>
        <end position="256"/>
    </location>
</feature>
<proteinExistence type="predicted"/>
<protein>
    <recommendedName>
        <fullName evidence="5">O-antigen ligase family protein</fullName>
    </recommendedName>
</protein>
<feature type="transmembrane region" description="Helical" evidence="2">
    <location>
        <begin position="96"/>
        <end position="113"/>
    </location>
</feature>
<dbReference type="EMBL" id="PSWU01000012">
    <property type="protein sequence ID" value="PPI14463.1"/>
    <property type="molecule type" value="Genomic_DNA"/>
</dbReference>